<sequence length="199" mass="22550">MKPTIRHRLPDITQSEEEEEEEEECPVSHQYPSRDAKCPAFLRYHPFLSETEFRARRKTNAPRIVFKLGGRKQNCTKGAITTAPDANDVGLQVLKAVDHDHPPSLEEVEALRRCIRLKRAAENESVASPAQIIQPRWEDDIEKDAKSLESVTGLVEQKTERSGEDFLTQPGLLMDCSADYDDGDDDDDEFCGQSHFLLP</sequence>
<dbReference type="Proteomes" id="UP001148838">
    <property type="component" value="Unassembled WGS sequence"/>
</dbReference>
<accession>A0ABQ8SY82</accession>
<feature type="region of interest" description="Disordered" evidence="1">
    <location>
        <begin position="1"/>
        <end position="31"/>
    </location>
</feature>
<dbReference type="EMBL" id="JAJSOF020000019">
    <property type="protein sequence ID" value="KAJ4438617.1"/>
    <property type="molecule type" value="Genomic_DNA"/>
</dbReference>
<protein>
    <submittedName>
        <fullName evidence="2">Uncharacterized protein</fullName>
    </submittedName>
</protein>
<evidence type="ECO:0000313" key="2">
    <source>
        <dbReference type="EMBL" id="KAJ4438617.1"/>
    </source>
</evidence>
<comment type="caution">
    <text evidence="2">The sequence shown here is derived from an EMBL/GenBank/DDBJ whole genome shotgun (WGS) entry which is preliminary data.</text>
</comment>
<reference evidence="2 3" key="1">
    <citation type="journal article" date="2022" name="Allergy">
        <title>Genome assembly and annotation of Periplaneta americana reveal a comprehensive cockroach allergen profile.</title>
        <authorList>
            <person name="Wang L."/>
            <person name="Xiong Q."/>
            <person name="Saelim N."/>
            <person name="Wang L."/>
            <person name="Nong W."/>
            <person name="Wan A.T."/>
            <person name="Shi M."/>
            <person name="Liu X."/>
            <person name="Cao Q."/>
            <person name="Hui J.H.L."/>
            <person name="Sookrung N."/>
            <person name="Leung T.F."/>
            <person name="Tungtrongchitr A."/>
            <person name="Tsui S.K.W."/>
        </authorList>
    </citation>
    <scope>NUCLEOTIDE SEQUENCE [LARGE SCALE GENOMIC DNA]</scope>
    <source>
        <strain evidence="2">PWHHKU_190912</strain>
    </source>
</reference>
<gene>
    <name evidence="2" type="ORF">ANN_14564</name>
</gene>
<organism evidence="2 3">
    <name type="scientific">Periplaneta americana</name>
    <name type="common">American cockroach</name>
    <name type="synonym">Blatta americana</name>
    <dbReference type="NCBI Taxonomy" id="6978"/>
    <lineage>
        <taxon>Eukaryota</taxon>
        <taxon>Metazoa</taxon>
        <taxon>Ecdysozoa</taxon>
        <taxon>Arthropoda</taxon>
        <taxon>Hexapoda</taxon>
        <taxon>Insecta</taxon>
        <taxon>Pterygota</taxon>
        <taxon>Neoptera</taxon>
        <taxon>Polyneoptera</taxon>
        <taxon>Dictyoptera</taxon>
        <taxon>Blattodea</taxon>
        <taxon>Blattoidea</taxon>
        <taxon>Blattidae</taxon>
        <taxon>Blattinae</taxon>
        <taxon>Periplaneta</taxon>
    </lineage>
</organism>
<feature type="compositionally biased region" description="Acidic residues" evidence="1">
    <location>
        <begin position="14"/>
        <end position="25"/>
    </location>
</feature>
<name>A0ABQ8SY82_PERAM</name>
<evidence type="ECO:0000256" key="1">
    <source>
        <dbReference type="SAM" id="MobiDB-lite"/>
    </source>
</evidence>
<evidence type="ECO:0000313" key="3">
    <source>
        <dbReference type="Proteomes" id="UP001148838"/>
    </source>
</evidence>
<proteinExistence type="predicted"/>
<keyword evidence="3" id="KW-1185">Reference proteome</keyword>